<reference evidence="1 2" key="1">
    <citation type="journal article" date="2020" name="Nature">
        <title>Isolation of an archaeon at the prokaryote-eukaryote interface.</title>
        <authorList>
            <person name="Imachi H."/>
            <person name="Nobu M.K."/>
            <person name="Nakahara N."/>
            <person name="Morono Y."/>
            <person name="Ogawara M."/>
            <person name="Takaki Y."/>
            <person name="Takano Y."/>
            <person name="Uematsu K."/>
            <person name="Ikuta T."/>
            <person name="Ito M."/>
            <person name="Matsui Y."/>
            <person name="Miyazaki M."/>
            <person name="Murata K."/>
            <person name="Saito Y."/>
            <person name="Sakai S."/>
            <person name="Song C."/>
            <person name="Tasumi E."/>
            <person name="Yamanaka Y."/>
            <person name="Yamaguchi T."/>
            <person name="Kamagata Y."/>
            <person name="Tamaki H."/>
            <person name="Takai K."/>
        </authorList>
    </citation>
    <scope>NUCLEOTIDE SEQUENCE [LARGE SCALE GENOMIC DNA]</scope>
    <source>
        <strain evidence="1 2">MK-D1</strain>
    </source>
</reference>
<evidence type="ECO:0000313" key="1">
    <source>
        <dbReference type="EMBL" id="QEE14999.2"/>
    </source>
</evidence>
<protein>
    <submittedName>
        <fullName evidence="1">Uncharacterized protein</fullName>
    </submittedName>
</protein>
<organism evidence="1 2">
    <name type="scientific">Promethearchaeum syntrophicum</name>
    <dbReference type="NCBI Taxonomy" id="2594042"/>
    <lineage>
        <taxon>Archaea</taxon>
        <taxon>Promethearchaeati</taxon>
        <taxon>Promethearchaeota</taxon>
        <taxon>Promethearchaeia</taxon>
        <taxon>Promethearchaeales</taxon>
        <taxon>Promethearchaeaceae</taxon>
        <taxon>Promethearchaeum</taxon>
    </lineage>
</organism>
<reference evidence="1 2" key="2">
    <citation type="journal article" date="2024" name="Int. J. Syst. Evol. Microbiol.">
        <title>Promethearchaeum syntrophicum gen. nov., sp. nov., an anaerobic, obligately syntrophic archaeon, the first isolate of the lineage 'Asgard' archaea, and proposal of the new archaeal phylum Promethearchaeota phyl. nov. and kingdom Promethearchaeati regn. nov.</title>
        <authorList>
            <person name="Imachi H."/>
            <person name="Nobu M.K."/>
            <person name="Kato S."/>
            <person name="Takaki Y."/>
            <person name="Miyazaki M."/>
            <person name="Miyata M."/>
            <person name="Ogawara M."/>
            <person name="Saito Y."/>
            <person name="Sakai S."/>
            <person name="Tahara Y.O."/>
            <person name="Takano Y."/>
            <person name="Tasumi E."/>
            <person name="Uematsu K."/>
            <person name="Yoshimura T."/>
            <person name="Itoh T."/>
            <person name="Ohkuma M."/>
            <person name="Takai K."/>
        </authorList>
    </citation>
    <scope>NUCLEOTIDE SEQUENCE [LARGE SCALE GENOMIC DNA]</scope>
    <source>
        <strain evidence="1 2">MK-D1</strain>
    </source>
</reference>
<gene>
    <name evidence="1" type="ORF">DSAG12_00822</name>
</gene>
<sequence>MQNSLSENQGMEYIRFLEEIYGKRNVANLVRFEKNVVKFVPKTKVFEYLNKTTLENGYNNKTNELPMQCESCKEFYNFMITS</sequence>
<dbReference type="AlphaFoldDB" id="A0A5B9D771"/>
<accession>A0A5B9D771</accession>
<proteinExistence type="predicted"/>
<dbReference type="Proteomes" id="UP000321408">
    <property type="component" value="Chromosome"/>
</dbReference>
<keyword evidence="2" id="KW-1185">Reference proteome</keyword>
<dbReference type="EMBL" id="CP042905">
    <property type="protein sequence ID" value="QEE14999.2"/>
    <property type="molecule type" value="Genomic_DNA"/>
</dbReference>
<evidence type="ECO:0000313" key="2">
    <source>
        <dbReference type="Proteomes" id="UP000321408"/>
    </source>
</evidence>
<dbReference type="KEGG" id="psyt:DSAG12_00822"/>
<name>A0A5B9D771_9ARCH</name>